<dbReference type="AlphaFoldDB" id="A0A4Y3RB25"/>
<proteinExistence type="predicted"/>
<feature type="compositionally biased region" description="Gly residues" evidence="1">
    <location>
        <begin position="13"/>
        <end position="32"/>
    </location>
</feature>
<evidence type="ECO:0000313" key="3">
    <source>
        <dbReference type="Proteomes" id="UP000319210"/>
    </source>
</evidence>
<feature type="region of interest" description="Disordered" evidence="1">
    <location>
        <begin position="1"/>
        <end position="130"/>
    </location>
</feature>
<comment type="caution">
    <text evidence="2">The sequence shown here is derived from an EMBL/GenBank/DDBJ whole genome shotgun (WGS) entry which is preliminary data.</text>
</comment>
<evidence type="ECO:0000256" key="1">
    <source>
        <dbReference type="SAM" id="MobiDB-lite"/>
    </source>
</evidence>
<dbReference type="Proteomes" id="UP000319210">
    <property type="component" value="Unassembled WGS sequence"/>
</dbReference>
<evidence type="ECO:0000313" key="2">
    <source>
        <dbReference type="EMBL" id="GEB52980.1"/>
    </source>
</evidence>
<dbReference type="RefSeq" id="WP_371863993.1">
    <property type="nucleotide sequence ID" value="NZ_BJMM01000040.1"/>
</dbReference>
<dbReference type="EMBL" id="BJMM01000040">
    <property type="protein sequence ID" value="GEB52980.1"/>
    <property type="molecule type" value="Genomic_DNA"/>
</dbReference>
<gene>
    <name evidence="2" type="ORF">SCA03_55310</name>
</gene>
<accession>A0A4Y3RB25</accession>
<keyword evidence="3" id="KW-1185">Reference proteome</keyword>
<organism evidence="2 3">
    <name type="scientific">Streptomyces cacaoi</name>
    <dbReference type="NCBI Taxonomy" id="1898"/>
    <lineage>
        <taxon>Bacteria</taxon>
        <taxon>Bacillati</taxon>
        <taxon>Actinomycetota</taxon>
        <taxon>Actinomycetes</taxon>
        <taxon>Kitasatosporales</taxon>
        <taxon>Streptomycetaceae</taxon>
        <taxon>Streptomyces</taxon>
    </lineage>
</organism>
<sequence length="178" mass="17459">MSEIAREPRAGLTGSGGIGSQGAGPDGSGAAGGPAVPGAQPPPDEGRFAPAGAVPGPSRETAPGQAPREPSAAPTGPPDAAVSGPASEADAGETGADTAETGTDTAEAGTDAVEDDGPRPLGIGVRPTGHAPLDARLRRLEDADHLAVSGHLEVYEDVHGALRETLAALDRPHPTPRS</sequence>
<feature type="compositionally biased region" description="Low complexity" evidence="1">
    <location>
        <begin position="88"/>
        <end position="111"/>
    </location>
</feature>
<protein>
    <submittedName>
        <fullName evidence="2">Uncharacterized protein</fullName>
    </submittedName>
</protein>
<name>A0A4Y3RB25_STRCI</name>
<reference evidence="2 3" key="1">
    <citation type="submission" date="2019-06" db="EMBL/GenBank/DDBJ databases">
        <title>Whole genome shotgun sequence of Streptomyces cacaoi subsp. cacaoi NBRC 12748.</title>
        <authorList>
            <person name="Hosoyama A."/>
            <person name="Uohara A."/>
            <person name="Ohji S."/>
            <person name="Ichikawa N."/>
        </authorList>
    </citation>
    <scope>NUCLEOTIDE SEQUENCE [LARGE SCALE GENOMIC DNA]</scope>
    <source>
        <strain evidence="2 3">NBRC 12748</strain>
    </source>
</reference>